<keyword evidence="2" id="KW-0158">Chromosome</keyword>
<dbReference type="InterPro" id="IPR008271">
    <property type="entry name" value="Ser/Thr_kinase_AS"/>
</dbReference>
<proteinExistence type="predicted"/>
<evidence type="ECO:0000256" key="6">
    <source>
        <dbReference type="ARBA" id="ARBA00023328"/>
    </source>
</evidence>
<evidence type="ECO:0000259" key="9">
    <source>
        <dbReference type="PROSITE" id="PS50011"/>
    </source>
</evidence>
<keyword evidence="6" id="KW-0137">Centromere</keyword>
<dbReference type="SMART" id="SM00777">
    <property type="entry name" value="Mad3_BUB1_I"/>
    <property type="match status" value="1"/>
</dbReference>
<evidence type="ECO:0000313" key="12">
    <source>
        <dbReference type="RefSeq" id="XP_036669920.2"/>
    </source>
</evidence>
<dbReference type="InterPro" id="IPR011009">
    <property type="entry name" value="Kinase-like_dom_sf"/>
</dbReference>
<dbReference type="PANTHER" id="PTHR14030:SF4">
    <property type="entry name" value="BUB1 KINASE, ISOFORM A-RELATED"/>
    <property type="match status" value="1"/>
</dbReference>
<keyword evidence="11" id="KW-1185">Reference proteome</keyword>
<dbReference type="GO" id="GO:0007094">
    <property type="term" value="P:mitotic spindle assembly checkpoint signaling"/>
    <property type="evidence" value="ECO:0007669"/>
    <property type="project" value="InterPro"/>
</dbReference>
<keyword evidence="3 7" id="KW-0547">Nucleotide-binding</keyword>
<dbReference type="InterPro" id="IPR015661">
    <property type="entry name" value="Bub1/Mad3"/>
</dbReference>
<dbReference type="Pfam" id="PF08311">
    <property type="entry name" value="Mad3_BUB1_I"/>
    <property type="match status" value="1"/>
</dbReference>
<dbReference type="GO" id="GO:0005634">
    <property type="term" value="C:nucleus"/>
    <property type="evidence" value="ECO:0007669"/>
    <property type="project" value="TreeGrafter"/>
</dbReference>
<sequence>MDFDDAKENIQPLASGRNVSLLQASLTQDTAHSQELLAHRKQLEEEVRTYAGEDPLGAWYNYICWIEQSYPAGGSGSGLQAALYQCLTKFEEEERYRQDKRLIKLFIKFMESQKDQIEFYQQMYNNGIGTMLADFYIAWAYSYDLSGNMRKADEIFRLGLECRADPLDELMEAHQHFGYTVGQRMLYTAGEEANAVNQELNERRLALQSLHGRRDQKSNMITVGSIRTGQAVKSGLPGVVQTDAQSTSGRTNAVRNVEVFNDENTGTKIPRPISEVEVKSSLRSIIDATRGQENIKEPVAWNKANAKRHKNGKIFWRNTSSGMGFDIHLDEQLMPPITNYEARLEQPFKVPTNFVSKNKPQEPWVTPVTIEDEPNANGLPCYNKCLLYPRPNLEFSPEEYRAYAHLKRENLQHPYVQLNDEWWGAGRVLKGIRCYPNFARSSKPQPRDELDNFWKPPPVPGLQVVFNNLYNDEEQQEYQTEELLTSKWLQTRNVTVHGAFDMEETVCLPGNKMPRRKSFFPSSSRKSMMPHRVSFVQEENEEEATVVVRESSLSPPPVISKSPGPSEQKAEPEIKMFKDSIEYFDNHFAVPAPPVRKIEIYQDSEEPQPTTNNKSLNVEPLFDVNETCSTQIFNMFIESQAVSTPMGTQKQAPSRHFGTILRELAPPEDTVSAPAVESPVELRKQLSTILETSEHATQSLATSGAATKSTITSSFSPGSNTYSKVLSKNEEGTPGQMRVHRGVGLGPSAVVVEPEKQGGDNFTRRELWEPNVPSVAMLKSLRVQEDKTETIPRPLACFQEDKTETLPRAPHAPVCFQEDKTETLPQIPSAIPEMSILQHSVVVGKCLSPPQIPTLDDENDLCVLFGKTPLKTNTIGSPKRNSDQAAPHFYKVLKGTQNAITSFAVASNTAATPRNGKLEDSIMTNLSFVPEARPKAKSETEAVLDKFEIFLDETQPEVTDPKTVSSIGSSFVLDCTLPKTQHPVHKDPVKNQETIGQSHMIASFMKDCTELSSCPPSVPTPIVATNPKCNSNKVMFSTDFMNESIRKPTPNDELSYSKPPDNFFELNAATEMFATNISMIKNSTLLVPPVVLNPSAGAREVSDLSIYYKTTPLTPKQSHHSWSQSDLETSPREQYVHPKSIADLSVLNDTLADANRNPFNVELISSLLESIDFTMYIEKLPHCQLVGHVKRLHPNTQLEVQNEKFEVSKLIGKGAYGSVYAGRNVESGRKVAFKQERPTNYWEFYICLEIHSRLTSEQMIPAYAHIDYALVGNNSSIYISEFSDYGSLIGVCNKVKSITSRNIDEYVVMHLSCQMLDIVDHLHAMGIIHADIKPDNFLLLRPLDADPNNVSLQLIDFGVSIDTKFFPKNYTFNYVHHDDLFKCIEMRTQRPWTYQLDLFGLVSVMHVLLFGRYMEVTQRTPSPIWMPKTTVPRYFQRQMWENIFRTLLNIRDCRTMPNLQQLRTQLKSALAEKEKYVGEAISKFNTTLQK</sequence>
<dbReference type="InterPro" id="IPR013212">
    <property type="entry name" value="Mad3/Bub1_I"/>
</dbReference>
<dbReference type="PROSITE" id="PS50011">
    <property type="entry name" value="PROTEIN_KINASE_DOM"/>
    <property type="match status" value="1"/>
</dbReference>
<dbReference type="FunFam" id="1.25.40.430:FF:000003">
    <property type="entry name" value="Checkpoint serine/threonine-protein kinase BUB1"/>
    <property type="match status" value="1"/>
</dbReference>
<reference evidence="12" key="1">
    <citation type="submission" date="2025-08" db="UniProtKB">
        <authorList>
            <consortium name="RefSeq"/>
        </authorList>
    </citation>
    <scope>IDENTIFICATION</scope>
</reference>
<organism evidence="11 12">
    <name type="scientific">Drosophila suzukii</name>
    <name type="common">Spotted-wing drosophila fruit fly</name>
    <dbReference type="NCBI Taxonomy" id="28584"/>
    <lineage>
        <taxon>Eukaryota</taxon>
        <taxon>Metazoa</taxon>
        <taxon>Ecdysozoa</taxon>
        <taxon>Arthropoda</taxon>
        <taxon>Hexapoda</taxon>
        <taxon>Insecta</taxon>
        <taxon>Pterygota</taxon>
        <taxon>Neoptera</taxon>
        <taxon>Endopterygota</taxon>
        <taxon>Diptera</taxon>
        <taxon>Brachycera</taxon>
        <taxon>Muscomorpha</taxon>
        <taxon>Ephydroidea</taxon>
        <taxon>Drosophilidae</taxon>
        <taxon>Drosophila</taxon>
        <taxon>Sophophora</taxon>
    </lineage>
</organism>
<evidence type="ECO:0000256" key="2">
    <source>
        <dbReference type="ARBA" id="ARBA00022454"/>
    </source>
</evidence>
<evidence type="ECO:0000256" key="5">
    <source>
        <dbReference type="ARBA" id="ARBA00022840"/>
    </source>
</evidence>
<dbReference type="InterPro" id="IPR000719">
    <property type="entry name" value="Prot_kinase_dom"/>
</dbReference>
<protein>
    <recommendedName>
        <fullName evidence="13">Bub1</fullName>
    </recommendedName>
</protein>
<evidence type="ECO:0000256" key="8">
    <source>
        <dbReference type="SAM" id="MobiDB-lite"/>
    </source>
</evidence>
<evidence type="ECO:0000256" key="3">
    <source>
        <dbReference type="ARBA" id="ARBA00022741"/>
    </source>
</evidence>
<dbReference type="PROSITE" id="PS00107">
    <property type="entry name" value="PROTEIN_KINASE_ATP"/>
    <property type="match status" value="1"/>
</dbReference>
<dbReference type="RefSeq" id="XP_036669920.2">
    <property type="nucleotide sequence ID" value="XM_036814025.3"/>
</dbReference>
<dbReference type="InterPro" id="IPR017441">
    <property type="entry name" value="Protein_kinase_ATP_BS"/>
</dbReference>
<keyword evidence="4" id="KW-0995">Kinetochore</keyword>
<dbReference type="PROSITE" id="PS51489">
    <property type="entry name" value="BUB1_N"/>
    <property type="match status" value="1"/>
</dbReference>
<evidence type="ECO:0000256" key="4">
    <source>
        <dbReference type="ARBA" id="ARBA00022838"/>
    </source>
</evidence>
<dbReference type="GO" id="GO:0005524">
    <property type="term" value="F:ATP binding"/>
    <property type="evidence" value="ECO:0007669"/>
    <property type="project" value="UniProtKB-UniRule"/>
</dbReference>
<evidence type="ECO:0000256" key="1">
    <source>
        <dbReference type="ARBA" id="ARBA00004629"/>
    </source>
</evidence>
<dbReference type="SMART" id="SM00220">
    <property type="entry name" value="S_TKc"/>
    <property type="match status" value="1"/>
</dbReference>
<gene>
    <name evidence="12" type="primary">LOC108010974</name>
</gene>
<feature type="domain" description="BUB1 N-terminal" evidence="10">
    <location>
        <begin position="43"/>
        <end position="205"/>
    </location>
</feature>
<evidence type="ECO:0008006" key="13">
    <source>
        <dbReference type="Google" id="ProtNLM"/>
    </source>
</evidence>
<feature type="region of interest" description="Disordered" evidence="8">
    <location>
        <begin position="1113"/>
        <end position="1134"/>
    </location>
</feature>
<feature type="region of interest" description="Disordered" evidence="8">
    <location>
        <begin position="549"/>
        <end position="571"/>
    </location>
</feature>
<dbReference type="GO" id="GO:0051754">
    <property type="term" value="P:meiotic sister chromatid cohesion, centromeric"/>
    <property type="evidence" value="ECO:0007669"/>
    <property type="project" value="TreeGrafter"/>
</dbReference>
<feature type="domain" description="Protein kinase" evidence="9">
    <location>
        <begin position="1205"/>
        <end position="1490"/>
    </location>
</feature>
<dbReference type="PROSITE" id="PS00108">
    <property type="entry name" value="PROTEIN_KINASE_ST"/>
    <property type="match status" value="1"/>
</dbReference>
<accession>A0AB40A1W5</accession>
<dbReference type="GO" id="GO:0004672">
    <property type="term" value="F:protein kinase activity"/>
    <property type="evidence" value="ECO:0007669"/>
    <property type="project" value="InterPro"/>
</dbReference>
<dbReference type="Gene3D" id="1.25.40.430">
    <property type="match status" value="1"/>
</dbReference>
<feature type="binding site" evidence="7">
    <location>
        <position position="1234"/>
    </location>
    <ligand>
        <name>ATP</name>
        <dbReference type="ChEBI" id="CHEBI:30616"/>
    </ligand>
</feature>
<name>A0AB40A1W5_DROSZ</name>
<dbReference type="GO" id="GO:0000776">
    <property type="term" value="C:kinetochore"/>
    <property type="evidence" value="ECO:0007669"/>
    <property type="project" value="UniProtKB-KW"/>
</dbReference>
<dbReference type="CDD" id="cd13981">
    <property type="entry name" value="STKc_Bub1_BubR1"/>
    <property type="match status" value="1"/>
</dbReference>
<evidence type="ECO:0000259" key="10">
    <source>
        <dbReference type="PROSITE" id="PS51489"/>
    </source>
</evidence>
<evidence type="ECO:0000256" key="7">
    <source>
        <dbReference type="PROSITE-ProRule" id="PRU10141"/>
    </source>
</evidence>
<evidence type="ECO:0000313" key="11">
    <source>
        <dbReference type="Proteomes" id="UP001652628"/>
    </source>
</evidence>
<dbReference type="GO" id="GO:0032991">
    <property type="term" value="C:protein-containing complex"/>
    <property type="evidence" value="ECO:0007669"/>
    <property type="project" value="UniProtKB-ARBA"/>
</dbReference>
<keyword evidence="5 7" id="KW-0067">ATP-binding</keyword>
<comment type="subcellular location">
    <subcellularLocation>
        <location evidence="1">Chromosome</location>
        <location evidence="1">Centromere</location>
        <location evidence="1">Kinetochore</location>
    </subcellularLocation>
</comment>
<dbReference type="Proteomes" id="UP001652628">
    <property type="component" value="Chromosome 2R"/>
</dbReference>
<dbReference type="Gene3D" id="1.10.510.10">
    <property type="entry name" value="Transferase(Phosphotransferase) domain 1"/>
    <property type="match status" value="1"/>
</dbReference>
<dbReference type="Pfam" id="PF00069">
    <property type="entry name" value="Pkinase"/>
    <property type="match status" value="1"/>
</dbReference>
<feature type="compositionally biased region" description="Polar residues" evidence="8">
    <location>
        <begin position="1113"/>
        <end position="1128"/>
    </location>
</feature>
<dbReference type="FunFam" id="1.10.510.10:FF:000807">
    <property type="entry name" value="Checkpoint serine/threonine-protein kinase bub1"/>
    <property type="match status" value="1"/>
</dbReference>
<dbReference type="SUPFAM" id="SSF56112">
    <property type="entry name" value="Protein kinase-like (PK-like)"/>
    <property type="match status" value="1"/>
</dbReference>
<dbReference type="PANTHER" id="PTHR14030">
    <property type="entry name" value="MITOTIC CHECKPOINT SERINE/THREONINE-PROTEIN KINASE BUB1"/>
    <property type="match status" value="1"/>
</dbReference>